<dbReference type="Proteomes" id="UP000075591">
    <property type="component" value="Unassembled WGS sequence"/>
</dbReference>
<protein>
    <submittedName>
        <fullName evidence="1">Uncharacterized protein</fullName>
    </submittedName>
</protein>
<name>A0A150B797_BACCE</name>
<gene>
    <name evidence="1" type="ORF">AT274_15535</name>
</gene>
<comment type="caution">
    <text evidence="1">The sequence shown here is derived from an EMBL/GenBank/DDBJ whole genome shotgun (WGS) entry which is preliminary data.</text>
</comment>
<evidence type="ECO:0000313" key="2">
    <source>
        <dbReference type="Proteomes" id="UP000075591"/>
    </source>
</evidence>
<evidence type="ECO:0000313" key="1">
    <source>
        <dbReference type="EMBL" id="KXY01795.1"/>
    </source>
</evidence>
<organism evidence="1 2">
    <name type="scientific">Bacillus cereus</name>
    <dbReference type="NCBI Taxonomy" id="1396"/>
    <lineage>
        <taxon>Bacteria</taxon>
        <taxon>Bacillati</taxon>
        <taxon>Bacillota</taxon>
        <taxon>Bacilli</taxon>
        <taxon>Bacillales</taxon>
        <taxon>Bacillaceae</taxon>
        <taxon>Bacillus</taxon>
        <taxon>Bacillus cereus group</taxon>
    </lineage>
</organism>
<dbReference type="EMBL" id="LOMT01000024">
    <property type="protein sequence ID" value="KXY01795.1"/>
    <property type="molecule type" value="Genomic_DNA"/>
</dbReference>
<reference evidence="1 2" key="1">
    <citation type="submission" date="2015-12" db="EMBL/GenBank/DDBJ databases">
        <title>Bacillus cereus Group isolate.</title>
        <authorList>
            <person name="Kovac J."/>
        </authorList>
    </citation>
    <scope>NUCLEOTIDE SEQUENCE [LARGE SCALE GENOMIC DNA]</scope>
    <source>
        <strain evidence="1 2">FSL W8-0275</strain>
    </source>
</reference>
<dbReference type="RefSeq" id="WP_017560699.1">
    <property type="nucleotide sequence ID" value="NZ_JAAVIN010000009.1"/>
</dbReference>
<sequence length="454" mass="49238">MRNNLDILATQIVAEQIERYGNATIETFAGMDTLTKVAKQYMNCSPNITQGRLFEIIEATKFNKEAALKGESLRAFTTDSLGDPHAAADILIKDGDTLIKEVQAKSGAKAASLARMVSSEKYREMDRLVNSEKADKVKELVEKRANSQGIYAKDYEQASPHIKGQLEANNITSGGTTYEEALKAANQPNTYALKEKLYTFAEGTFSSMMNGALAGACVGGGVSLVQQTVAIYKDEQQIKNGLIQAGKDSGKQAGKSAVVAGVAHGIKFISKDSIMMKGNVAAALASSAVRLTESSYQLIKGKLSIEEFLEIVGENAVTTFSGIVFSAAGAMLLGPIGAAVGATVAMLGMKQLYGAFTHAQQELELTIEERKKAEKLSKVLIDYIKQEEERICKFYQETGAKIENLTGLVKQTIHTGKNIEATIHQLAENLNVSFKYKNQDEFNSFMLSEESFTL</sequence>
<dbReference type="AlphaFoldDB" id="A0A150B797"/>
<proteinExistence type="predicted"/>
<dbReference type="PATRIC" id="fig|1396.432.peg.2425"/>
<accession>A0A150B797</accession>